<organism evidence="1 3">
    <name type="scientific">Raoultella ornithinolytica</name>
    <name type="common">Klebsiella ornithinolytica</name>
    <dbReference type="NCBI Taxonomy" id="54291"/>
    <lineage>
        <taxon>Bacteria</taxon>
        <taxon>Pseudomonadati</taxon>
        <taxon>Pseudomonadota</taxon>
        <taxon>Gammaproteobacteria</taxon>
        <taxon>Enterobacterales</taxon>
        <taxon>Enterobacteriaceae</taxon>
        <taxon>Klebsiella/Raoultella group</taxon>
        <taxon>Raoultella</taxon>
    </lineage>
</organism>
<dbReference type="EMBL" id="NKYI01000028">
    <property type="protein sequence ID" value="PIK82470.1"/>
    <property type="molecule type" value="Genomic_DNA"/>
</dbReference>
<sequence>MSAKARFLKKLQEQHPRSRAFDSKSEADIAEFCERMGQLQETMERWLTDTGISAEAVSVLLVEFLIGGRAFNVPGIHLRYENRMMKFTPVFLYGQGVVGCVEVTLCAQGQITSMYRLFMRSSDDVSWTCSVSGNMAAPRVTFNEDAFFDMIGALLPD</sequence>
<evidence type="ECO:0000313" key="1">
    <source>
        <dbReference type="EMBL" id="PIK82470.1"/>
    </source>
</evidence>
<evidence type="ECO:0000313" key="3">
    <source>
        <dbReference type="Proteomes" id="UP000229713"/>
    </source>
</evidence>
<reference evidence="1 3" key="1">
    <citation type="submission" date="2017-07" db="EMBL/GenBank/DDBJ databases">
        <title>Raoultella ornithinolytica strain HH3 draft genome.</title>
        <authorList>
            <person name="Duceppe M.-O."/>
            <person name="Huang H."/>
            <person name="Phipps-Todd B."/>
        </authorList>
    </citation>
    <scope>NUCLEOTIDE SEQUENCE [LARGE SCALE GENOMIC DNA]</scope>
    <source>
        <strain evidence="1 3">HH3</strain>
    </source>
</reference>
<dbReference type="RefSeq" id="WP_004865286.1">
    <property type="nucleotide sequence ID" value="NZ_AP019669.1"/>
</dbReference>
<reference evidence="2 4" key="2">
    <citation type="submission" date="2024-02" db="EMBL/GenBank/DDBJ databases">
        <title>Tn5403 promotes plasmid rearrangements and degradation of the Klebsiella pneumoniae carbapenemase (KPC) transposon Tn4401.</title>
        <authorList>
            <person name="Sheppard A.E."/>
            <person name="Barry K.E."/>
            <person name="Parikh H.I."/>
            <person name="Vegesana K."/>
            <person name="Sebra R."/>
            <person name="George S."/>
            <person name="Sanderson N.D."/>
            <person name="Stoesser N."/>
            <person name="Eyre D.W."/>
            <person name="Crook D.W."/>
            <person name="Walker A.S."/>
            <person name="Mathers A.J."/>
        </authorList>
    </citation>
    <scope>NUCLEOTIDE SEQUENCE [LARGE SCALE GENOMIC DNA]</scope>
    <source>
        <strain evidence="2 4">CAV1921</strain>
    </source>
</reference>
<gene>
    <name evidence="1" type="ORF">CFY86_20015</name>
    <name evidence="2" type="ORF">LM286_07145</name>
</gene>
<name>A0A6S4XZG5_RAOOR</name>
<proteinExistence type="predicted"/>
<dbReference type="AlphaFoldDB" id="A0A6S4XZG5"/>
<dbReference type="Proteomes" id="UP000229713">
    <property type="component" value="Unassembled WGS sequence"/>
</dbReference>
<protein>
    <submittedName>
        <fullName evidence="1">Uncharacterized protein</fullName>
    </submittedName>
</protein>
<dbReference type="EMBL" id="CP145163">
    <property type="protein sequence ID" value="WWC13085.1"/>
    <property type="molecule type" value="Genomic_DNA"/>
</dbReference>
<keyword evidence="4" id="KW-1185">Reference proteome</keyword>
<evidence type="ECO:0000313" key="2">
    <source>
        <dbReference type="EMBL" id="WWC13085.1"/>
    </source>
</evidence>
<accession>A0A6S4XZG5</accession>
<dbReference type="Proteomes" id="UP001350972">
    <property type="component" value="Chromosome"/>
</dbReference>
<evidence type="ECO:0000313" key="4">
    <source>
        <dbReference type="Proteomes" id="UP001350972"/>
    </source>
</evidence>